<accession>A0A2T3JFG5</accession>
<dbReference type="InterPro" id="IPR054209">
    <property type="entry name" value="DUF6916"/>
</dbReference>
<comment type="caution">
    <text evidence="2">The sequence shown here is derived from an EMBL/GenBank/DDBJ whole genome shotgun (WGS) entry which is preliminary data.</text>
</comment>
<dbReference type="Proteomes" id="UP000240987">
    <property type="component" value="Unassembled WGS sequence"/>
</dbReference>
<evidence type="ECO:0000259" key="1">
    <source>
        <dbReference type="Pfam" id="PF21880"/>
    </source>
</evidence>
<keyword evidence="3" id="KW-1185">Reference proteome</keyword>
<organism evidence="2 3">
    <name type="scientific">Photobacterium frigidiphilum</name>
    <dbReference type="NCBI Taxonomy" id="264736"/>
    <lineage>
        <taxon>Bacteria</taxon>
        <taxon>Pseudomonadati</taxon>
        <taxon>Pseudomonadota</taxon>
        <taxon>Gammaproteobacteria</taxon>
        <taxon>Vibrionales</taxon>
        <taxon>Vibrionaceae</taxon>
        <taxon>Photobacterium</taxon>
    </lineage>
</organism>
<gene>
    <name evidence="2" type="ORF">C9J12_13945</name>
</gene>
<dbReference type="OrthoDB" id="5816947at2"/>
<sequence length="113" mass="13062">MVKILDIYSGVAMNPLSMKNIEKLVGEHVFLFDKSDVLGTFSVKSVTQLERHGMDDLGRSIEHFTIDFQGDGSTHFPDGHYHFKHPKLGEIELYLIHKKEHDYEVMIDSQNTW</sequence>
<feature type="domain" description="DUF6916" evidence="1">
    <location>
        <begin position="16"/>
        <end position="104"/>
    </location>
</feature>
<reference evidence="2 3" key="1">
    <citation type="submission" date="2018-01" db="EMBL/GenBank/DDBJ databases">
        <title>Whole genome sequencing of Histamine producing bacteria.</title>
        <authorList>
            <person name="Butler K."/>
        </authorList>
    </citation>
    <scope>NUCLEOTIDE SEQUENCE [LARGE SCALE GENOMIC DNA]</scope>
    <source>
        <strain evidence="2 3">JCM 12947</strain>
    </source>
</reference>
<evidence type="ECO:0000313" key="2">
    <source>
        <dbReference type="EMBL" id="PSU47653.1"/>
    </source>
</evidence>
<evidence type="ECO:0000313" key="3">
    <source>
        <dbReference type="Proteomes" id="UP000240987"/>
    </source>
</evidence>
<name>A0A2T3JFG5_9GAMM</name>
<dbReference type="Pfam" id="PF21880">
    <property type="entry name" value="DUF6916"/>
    <property type="match status" value="1"/>
</dbReference>
<dbReference type="EMBL" id="PYMJ01000013">
    <property type="protein sequence ID" value="PSU47653.1"/>
    <property type="molecule type" value="Genomic_DNA"/>
</dbReference>
<proteinExistence type="predicted"/>
<dbReference type="AlphaFoldDB" id="A0A2T3JFG5"/>
<protein>
    <recommendedName>
        <fullName evidence="1">DUF6916 domain-containing protein</fullName>
    </recommendedName>
</protein>